<proteinExistence type="predicted"/>
<gene>
    <name evidence="2" type="ORF">MYP_577</name>
</gene>
<evidence type="ECO:0000313" key="2">
    <source>
        <dbReference type="EMBL" id="GAL83351.1"/>
    </source>
</evidence>
<feature type="domain" description="DUF7793" evidence="1">
    <location>
        <begin position="11"/>
        <end position="124"/>
    </location>
</feature>
<organism evidence="2 3">
    <name type="scientific">Sporocytophaga myxococcoides</name>
    <dbReference type="NCBI Taxonomy" id="153721"/>
    <lineage>
        <taxon>Bacteria</taxon>
        <taxon>Pseudomonadati</taxon>
        <taxon>Bacteroidota</taxon>
        <taxon>Cytophagia</taxon>
        <taxon>Cytophagales</taxon>
        <taxon>Cytophagaceae</taxon>
        <taxon>Sporocytophaga</taxon>
    </lineage>
</organism>
<dbReference type="InterPro" id="IPR056695">
    <property type="entry name" value="DUF7793"/>
</dbReference>
<sequence length="124" mass="14454">MTEIREEYFELWLEDGVVKYRYHKGIIIDMEMAEKLVQYRLKLIEGKTYPGFVDARETVYIYNGAKKYLASDIGFIGTSAVAILIKSHVQKILGNTFILLKPAKIPVKLFTEEDKALQWLEDYK</sequence>
<dbReference type="Proteomes" id="UP000030185">
    <property type="component" value="Unassembled WGS sequence"/>
</dbReference>
<dbReference type="OrthoDB" id="1358466at2"/>
<dbReference type="Gene3D" id="3.40.1680.10">
    <property type="entry name" value="yp_829618.1 domain like"/>
    <property type="match status" value="1"/>
</dbReference>
<comment type="caution">
    <text evidence="2">The sequence shown here is derived from an EMBL/GenBank/DDBJ whole genome shotgun (WGS) entry which is preliminary data.</text>
</comment>
<dbReference type="Gene3D" id="3.40.970.30">
    <property type="entry name" value="yp_829618.1 like domains"/>
    <property type="match status" value="1"/>
</dbReference>
<evidence type="ECO:0000313" key="3">
    <source>
        <dbReference type="Proteomes" id="UP000030185"/>
    </source>
</evidence>
<dbReference type="RefSeq" id="WP_045458072.1">
    <property type="nucleotide sequence ID" value="NZ_BBLT01000001.1"/>
</dbReference>
<dbReference type="EMBL" id="BBLT01000001">
    <property type="protein sequence ID" value="GAL83351.1"/>
    <property type="molecule type" value="Genomic_DNA"/>
</dbReference>
<name>A0A098L908_9BACT</name>
<evidence type="ECO:0000259" key="1">
    <source>
        <dbReference type="Pfam" id="PF25056"/>
    </source>
</evidence>
<dbReference type="Pfam" id="PF25056">
    <property type="entry name" value="DUF7793"/>
    <property type="match status" value="1"/>
</dbReference>
<protein>
    <recommendedName>
        <fullName evidence="1">DUF7793 domain-containing protein</fullName>
    </recommendedName>
</protein>
<accession>A0A098L908</accession>
<dbReference type="AlphaFoldDB" id="A0A098L908"/>
<keyword evidence="3" id="KW-1185">Reference proteome</keyword>
<reference evidence="2 3" key="1">
    <citation type="submission" date="2014-09" db="EMBL/GenBank/DDBJ databases">
        <title>Sporocytophaga myxococcoides PG-01 genome sequencing.</title>
        <authorList>
            <person name="Liu L."/>
            <person name="Gao P.J."/>
            <person name="Chen G.J."/>
            <person name="Wang L.S."/>
        </authorList>
    </citation>
    <scope>NUCLEOTIDE SEQUENCE [LARGE SCALE GENOMIC DNA]</scope>
    <source>
        <strain evidence="2 3">PG-01</strain>
    </source>
</reference>